<keyword evidence="3" id="KW-0597">Phosphoprotein</keyword>
<dbReference type="InterPro" id="IPR001610">
    <property type="entry name" value="PAC"/>
</dbReference>
<dbReference type="PANTHER" id="PTHR43304:SF1">
    <property type="entry name" value="PAC DOMAIN-CONTAINING PROTEIN"/>
    <property type="match status" value="1"/>
</dbReference>
<dbReference type="AlphaFoldDB" id="L0IFW7"/>
<dbReference type="eggNOG" id="arCOG02364">
    <property type="taxonomic scope" value="Archaea"/>
</dbReference>
<dbReference type="InterPro" id="IPR000700">
    <property type="entry name" value="PAS-assoc_C"/>
</dbReference>
<evidence type="ECO:0000256" key="1">
    <source>
        <dbReference type="ARBA" id="ARBA00000085"/>
    </source>
</evidence>
<dbReference type="GeneID" id="14376769"/>
<dbReference type="eggNOG" id="arCOG02348">
    <property type="taxonomic scope" value="Archaea"/>
</dbReference>
<dbReference type="InterPro" id="IPR011006">
    <property type="entry name" value="CheY-like_superfamily"/>
</dbReference>
<evidence type="ECO:0000259" key="8">
    <source>
        <dbReference type="PROSITE" id="PS50112"/>
    </source>
</evidence>
<dbReference type="EC" id="2.7.13.3" evidence="2"/>
<dbReference type="PANTHER" id="PTHR43304">
    <property type="entry name" value="PHYTOCHROME-LIKE PROTEIN CPH1"/>
    <property type="match status" value="1"/>
</dbReference>
<dbReference type="Pfam" id="PF13426">
    <property type="entry name" value="PAS_9"/>
    <property type="match status" value="1"/>
</dbReference>
<gene>
    <name evidence="10" type="ordered locus">Halru_2261</name>
</gene>
<dbReference type="SMART" id="SM00091">
    <property type="entry name" value="PAS"/>
    <property type="match status" value="3"/>
</dbReference>
<feature type="domain" description="PAC" evidence="9">
    <location>
        <begin position="496"/>
        <end position="547"/>
    </location>
</feature>
<evidence type="ECO:0000259" key="9">
    <source>
        <dbReference type="PROSITE" id="PS50113"/>
    </source>
</evidence>
<dbReference type="Gene3D" id="3.30.450.20">
    <property type="entry name" value="PAS domain"/>
    <property type="match status" value="3"/>
</dbReference>
<dbReference type="Pfam" id="PF02518">
    <property type="entry name" value="HATPase_c"/>
    <property type="match status" value="1"/>
</dbReference>
<dbReference type="SUPFAM" id="SSF55781">
    <property type="entry name" value="GAF domain-like"/>
    <property type="match status" value="2"/>
</dbReference>
<dbReference type="CDD" id="cd00130">
    <property type="entry name" value="PAS"/>
    <property type="match status" value="3"/>
</dbReference>
<dbReference type="KEGG" id="hru:Halru_2261"/>
<dbReference type="InterPro" id="IPR000014">
    <property type="entry name" value="PAS"/>
</dbReference>
<dbReference type="CDD" id="cd00075">
    <property type="entry name" value="HATPase"/>
    <property type="match status" value="1"/>
</dbReference>
<dbReference type="InterPro" id="IPR005467">
    <property type="entry name" value="His_kinase_dom"/>
</dbReference>
<dbReference type="PRINTS" id="PR00344">
    <property type="entry name" value="BCTRLSENSOR"/>
</dbReference>
<dbReference type="Gene3D" id="3.30.565.10">
    <property type="entry name" value="Histidine kinase-like ATPase, C-terminal domain"/>
    <property type="match status" value="1"/>
</dbReference>
<dbReference type="PROSITE" id="PS50113">
    <property type="entry name" value="PAC"/>
    <property type="match status" value="1"/>
</dbReference>
<dbReference type="GO" id="GO:0000155">
    <property type="term" value="F:phosphorelay sensor kinase activity"/>
    <property type="evidence" value="ECO:0007669"/>
    <property type="project" value="InterPro"/>
</dbReference>
<dbReference type="InterPro" id="IPR003018">
    <property type="entry name" value="GAF"/>
</dbReference>
<dbReference type="SMART" id="SM00086">
    <property type="entry name" value="PAC"/>
    <property type="match status" value="3"/>
</dbReference>
<evidence type="ECO:0000313" key="10">
    <source>
        <dbReference type="EMBL" id="AGB16847.1"/>
    </source>
</evidence>
<evidence type="ECO:0000256" key="4">
    <source>
        <dbReference type="ARBA" id="ARBA00022679"/>
    </source>
</evidence>
<evidence type="ECO:0000256" key="3">
    <source>
        <dbReference type="ARBA" id="ARBA00022553"/>
    </source>
</evidence>
<dbReference type="InterPro" id="IPR003594">
    <property type="entry name" value="HATPase_dom"/>
</dbReference>
<dbReference type="eggNOG" id="arCOG02334">
    <property type="taxonomic scope" value="Archaea"/>
</dbReference>
<dbReference type="PROSITE" id="PS50112">
    <property type="entry name" value="PAS"/>
    <property type="match status" value="3"/>
</dbReference>
<evidence type="ECO:0000313" key="11">
    <source>
        <dbReference type="Proteomes" id="UP000010846"/>
    </source>
</evidence>
<protein>
    <recommendedName>
        <fullName evidence="2">histidine kinase</fullName>
        <ecNumber evidence="2">2.7.13.3</ecNumber>
    </recommendedName>
</protein>
<proteinExistence type="predicted"/>
<dbReference type="SMART" id="SM00387">
    <property type="entry name" value="HATPase_c"/>
    <property type="match status" value="1"/>
</dbReference>
<feature type="domain" description="PAS" evidence="8">
    <location>
        <begin position="406"/>
        <end position="459"/>
    </location>
</feature>
<evidence type="ECO:0000256" key="6">
    <source>
        <dbReference type="SAM" id="MobiDB-lite"/>
    </source>
</evidence>
<feature type="domain" description="Histidine kinase" evidence="7">
    <location>
        <begin position="835"/>
        <end position="1045"/>
    </location>
</feature>
<dbReference type="HOGENOM" id="CLU_010703_0_0_2"/>
<dbReference type="SUPFAM" id="SSF55785">
    <property type="entry name" value="PYP-like sensor domain (PAS domain)"/>
    <property type="match status" value="3"/>
</dbReference>
<dbReference type="SMART" id="SM00065">
    <property type="entry name" value="GAF"/>
    <property type="match status" value="2"/>
</dbReference>
<dbReference type="SUPFAM" id="SSF55874">
    <property type="entry name" value="ATPase domain of HSP90 chaperone/DNA topoisomerase II/histidine kinase"/>
    <property type="match status" value="1"/>
</dbReference>
<dbReference type="EMBL" id="CP003050">
    <property type="protein sequence ID" value="AGB16847.1"/>
    <property type="molecule type" value="Genomic_DNA"/>
</dbReference>
<feature type="domain" description="PAS" evidence="8">
    <location>
        <begin position="138"/>
        <end position="202"/>
    </location>
</feature>
<dbReference type="Pfam" id="PF08448">
    <property type="entry name" value="PAS_4"/>
    <property type="match status" value="2"/>
</dbReference>
<dbReference type="Proteomes" id="UP000010846">
    <property type="component" value="Chromosome"/>
</dbReference>
<dbReference type="SUPFAM" id="SSF47384">
    <property type="entry name" value="Homodimeric domain of signal transducing histidine kinase"/>
    <property type="match status" value="1"/>
</dbReference>
<dbReference type="InterPro" id="IPR035965">
    <property type="entry name" value="PAS-like_dom_sf"/>
</dbReference>
<dbReference type="InterPro" id="IPR004358">
    <property type="entry name" value="Sig_transdc_His_kin-like_C"/>
</dbReference>
<comment type="catalytic activity">
    <reaction evidence="1">
        <text>ATP + protein L-histidine = ADP + protein N-phospho-L-histidine.</text>
        <dbReference type="EC" id="2.7.13.3"/>
    </reaction>
</comment>
<reference evidence="10" key="1">
    <citation type="submission" date="2011-09" db="EMBL/GenBank/DDBJ databases">
        <title>Complete sequence of Halovivax ruber XH-70.</title>
        <authorList>
            <consortium name="US DOE Joint Genome Institute"/>
            <person name="Lucas S."/>
            <person name="Han J."/>
            <person name="Lapidus A."/>
            <person name="Cheng J.-F."/>
            <person name="Goodwin L."/>
            <person name="Pitluck S."/>
            <person name="Peters L."/>
            <person name="Mikhailova N."/>
            <person name="Davenport K."/>
            <person name="Detter J.C."/>
            <person name="Han C."/>
            <person name="Tapia R."/>
            <person name="Land M."/>
            <person name="Hauser L."/>
            <person name="Kyrpides N."/>
            <person name="Ivanova N."/>
            <person name="Pagani I."/>
            <person name="Sproer C."/>
            <person name="Anderson I."/>
            <person name="Woyke T."/>
        </authorList>
    </citation>
    <scope>NUCLEOTIDE SEQUENCE</scope>
    <source>
        <strain evidence="10">XH-70</strain>
    </source>
</reference>
<name>L0IFW7_HALRX</name>
<keyword evidence="5" id="KW-0418">Kinase</keyword>
<accession>L0IFW7</accession>
<dbReference type="Pfam" id="PF13185">
    <property type="entry name" value="GAF_2"/>
    <property type="match status" value="2"/>
</dbReference>
<dbReference type="RefSeq" id="WP_015301457.1">
    <property type="nucleotide sequence ID" value="NC_019964.1"/>
</dbReference>
<keyword evidence="11" id="KW-1185">Reference proteome</keyword>
<dbReference type="SUPFAM" id="SSF52172">
    <property type="entry name" value="CheY-like"/>
    <property type="match status" value="1"/>
</dbReference>
<evidence type="ECO:0000256" key="5">
    <source>
        <dbReference type="ARBA" id="ARBA00022777"/>
    </source>
</evidence>
<dbReference type="NCBIfam" id="TIGR00229">
    <property type="entry name" value="sensory_box"/>
    <property type="match status" value="3"/>
</dbReference>
<dbReference type="PROSITE" id="PS50109">
    <property type="entry name" value="HIS_KIN"/>
    <property type="match status" value="1"/>
</dbReference>
<dbReference type="InterPro" id="IPR013656">
    <property type="entry name" value="PAS_4"/>
</dbReference>
<feature type="domain" description="PAS" evidence="8">
    <location>
        <begin position="706"/>
        <end position="779"/>
    </location>
</feature>
<dbReference type="eggNOG" id="arCOG02330">
    <property type="taxonomic scope" value="Archaea"/>
</dbReference>
<evidence type="ECO:0000256" key="2">
    <source>
        <dbReference type="ARBA" id="ARBA00012438"/>
    </source>
</evidence>
<dbReference type="InterPro" id="IPR052162">
    <property type="entry name" value="Sensor_kinase/Photoreceptor"/>
</dbReference>
<dbReference type="InterPro" id="IPR036890">
    <property type="entry name" value="HATPase_C_sf"/>
</dbReference>
<dbReference type="eggNOG" id="arCOG02388">
    <property type="taxonomic scope" value="Archaea"/>
</dbReference>
<dbReference type="STRING" id="797302.Halru_2261"/>
<keyword evidence="4" id="KW-0808">Transferase</keyword>
<dbReference type="OrthoDB" id="327291at2157"/>
<dbReference type="InterPro" id="IPR036097">
    <property type="entry name" value="HisK_dim/P_sf"/>
</dbReference>
<dbReference type="InterPro" id="IPR029016">
    <property type="entry name" value="GAF-like_dom_sf"/>
</dbReference>
<dbReference type="Gene3D" id="3.30.450.40">
    <property type="match status" value="2"/>
</dbReference>
<evidence type="ECO:0000259" key="7">
    <source>
        <dbReference type="PROSITE" id="PS50109"/>
    </source>
</evidence>
<sequence>MRAGKQVINVAPADARALPLATDETGCNIVRVDAPPKTEAEYAGFDGVVIGPGLGEDALVTSCELVADCAPDVPVLVFTDDGSEHIAGEVVAAGADGYVPVSAGASTLQTRLDEVLAVDSTEPDRSRGVSSLDWSALVVEQSPLAIVEWNRSFEAVRWNDAATALFGYDADEGRGESAFEALFPPTDHAAVADEWERVVETGEPMRTIRRNVRADGSICLCEWHVTPLTDDGTVVGVLSFAEDVTEEVRRADALEALQSTTHRLMRSRSRSEIATIAIDAVSEVIDDPRAGFRYLDPETEELVLSASTGSIESTIEGTRIGAGDGVLWDTFTTGEPQVLERVSSDVVPYDLEVEVRDAIVMPVGEDGLLTVASREERTLGEAEYHLVDVLAATAAVAVERVDRDRERRRAKTIVETVGDGVYALEPDGTFTTVNDRLAAMSGYGRGRLLGSHASLLFPDGALDHVQADIDSDGATAGSHGQLPAETAAGHRSETVETAEVELETASGDVIPCEVTATTLETVDQAIGTVGIVRDVSDRKAMKRAVLDHQQKVATLHDVVGRLEACETRAEIFEETVEAAEGVLQFDVCVVTEAVDDHLEIRVLSEGVDRSQFETRRSMDAGIGGRAYRAGETRRIDDISAAPAADPQDESYRSALTVPVGEYGVFQAISTELAAFDERDEELAELLISHVTDALDRLTYEDQLVTERDRFAVLFENVPDAVVTGPIVGSDFLVEETNSAFEETFGYALEEIHGEPIDEHLAPPNRRDEARTINDRSEAGEIVEAEVKRRTTDGLRDFMLRVVPYEVDGEEYAFGLYTDVTDQKQRQKRVEVLNRVLRHDLRNGMNIIEGSAERLASMTDSPEAARYWQAIQDRTAELISLAEKTRAVERTIDRDIAAAGPIDAAEAVEHAIDRLIEQYPDVDVEQSLDSTALVRADDLLVDAVYNVLENAVEHTDRDDPTIAVTMRAVDGDPETVSITVADDGPGIPDEERQLLEEDREITQLRHASGLGLWLVDWVVTQSGGELQFEENEPRGTVVELSVPKAIVEERQPTVTENGRGSNR</sequence>
<feature type="region of interest" description="Disordered" evidence="6">
    <location>
        <begin position="470"/>
        <end position="492"/>
    </location>
</feature>
<organism evidence="10 11">
    <name type="scientific">Halovivax ruber (strain DSM 18193 / JCM 13892 / XH-70)</name>
    <dbReference type="NCBI Taxonomy" id="797302"/>
    <lineage>
        <taxon>Archaea</taxon>
        <taxon>Methanobacteriati</taxon>
        <taxon>Methanobacteriota</taxon>
        <taxon>Stenosarchaea group</taxon>
        <taxon>Halobacteria</taxon>
        <taxon>Halobacteriales</taxon>
        <taxon>Natrialbaceae</taxon>
        <taxon>Halovivax</taxon>
    </lineage>
</organism>